<dbReference type="SUPFAM" id="SSF103088">
    <property type="entry name" value="OmpA-like"/>
    <property type="match status" value="1"/>
</dbReference>
<dbReference type="Gene3D" id="3.30.1330.60">
    <property type="entry name" value="OmpA-like domain"/>
    <property type="match status" value="1"/>
</dbReference>
<evidence type="ECO:0000256" key="2">
    <source>
        <dbReference type="ARBA" id="ARBA00023136"/>
    </source>
</evidence>
<dbReference type="InterPro" id="IPR006665">
    <property type="entry name" value="OmpA-like"/>
</dbReference>
<dbReference type="PANTHER" id="PTHR30329">
    <property type="entry name" value="STATOR ELEMENT OF FLAGELLAR MOTOR COMPLEX"/>
    <property type="match status" value="1"/>
</dbReference>
<accession>A0ABM8C474</accession>
<keyword evidence="5" id="KW-0732">Signal</keyword>
<dbReference type="InterPro" id="IPR050330">
    <property type="entry name" value="Bact_OuterMem_StrucFunc"/>
</dbReference>
<dbReference type="CDD" id="cd07185">
    <property type="entry name" value="OmpA_C-like"/>
    <property type="match status" value="1"/>
</dbReference>
<feature type="signal peptide" evidence="5">
    <location>
        <begin position="1"/>
        <end position="23"/>
    </location>
</feature>
<dbReference type="Pfam" id="PF16234">
    <property type="entry name" value="DUF4892"/>
    <property type="match status" value="1"/>
</dbReference>
<dbReference type="Pfam" id="PF00691">
    <property type="entry name" value="OmpA"/>
    <property type="match status" value="1"/>
</dbReference>
<dbReference type="PRINTS" id="PR01021">
    <property type="entry name" value="OMPADOMAIN"/>
</dbReference>
<organism evidence="7 8">
    <name type="scientific">Massilia varians</name>
    <dbReference type="NCBI Taxonomy" id="457921"/>
    <lineage>
        <taxon>Bacteria</taxon>
        <taxon>Pseudomonadati</taxon>
        <taxon>Pseudomonadota</taxon>
        <taxon>Betaproteobacteria</taxon>
        <taxon>Burkholderiales</taxon>
        <taxon>Oxalobacteraceae</taxon>
        <taxon>Telluria group</taxon>
        <taxon>Massilia</taxon>
    </lineage>
</organism>
<dbReference type="EMBL" id="AP026966">
    <property type="protein sequence ID" value="BDT58016.1"/>
    <property type="molecule type" value="Genomic_DNA"/>
</dbReference>
<evidence type="ECO:0000256" key="3">
    <source>
        <dbReference type="ARBA" id="ARBA00023237"/>
    </source>
</evidence>
<sequence>MRTYHRLLGVFLLCAGVVSLVQAKMPAADTVKGAKDHPLVSRFEGAKMVAYEVKEFDETSLPAGRRSHRSEPQGYYFEKKLDLEGKLTRIAYLVPRERSSLEVLRNYQAALEKGGLNILYACAKEACGESLGDYWLSAKLDRNFLKSGDADGAFRYGSMEPRYLLASGKRPDGSPLHVAVYVVTPRENYEGGVYVEIVEGKPMETGKVAASLSAADMARNIANEGRVAVYGVYFDTGKAEVKPASQPALAEMAKLLRQEPKLRVLVVGHTDNQGELAHNLALSQRRAESVVKALSDGYKVNAQRLAARGVASYAPIASNRTDAGSQKNRRVELVEQ</sequence>
<dbReference type="PROSITE" id="PS51123">
    <property type="entry name" value="OMPA_2"/>
    <property type="match status" value="1"/>
</dbReference>
<proteinExistence type="predicted"/>
<evidence type="ECO:0000256" key="5">
    <source>
        <dbReference type="SAM" id="SignalP"/>
    </source>
</evidence>
<dbReference type="InterPro" id="IPR032608">
    <property type="entry name" value="DUF4892"/>
</dbReference>
<dbReference type="Proteomes" id="UP001163336">
    <property type="component" value="Chromosome"/>
</dbReference>
<dbReference type="RefSeq" id="WP_281913355.1">
    <property type="nucleotide sequence ID" value="NZ_AP026966.1"/>
</dbReference>
<name>A0ABM8C474_9BURK</name>
<keyword evidence="8" id="KW-1185">Reference proteome</keyword>
<dbReference type="InterPro" id="IPR036737">
    <property type="entry name" value="OmpA-like_sf"/>
</dbReference>
<evidence type="ECO:0000256" key="4">
    <source>
        <dbReference type="PROSITE-ProRule" id="PRU00473"/>
    </source>
</evidence>
<evidence type="ECO:0000256" key="1">
    <source>
        <dbReference type="ARBA" id="ARBA00004442"/>
    </source>
</evidence>
<keyword evidence="2 4" id="KW-0472">Membrane</keyword>
<dbReference type="PANTHER" id="PTHR30329:SF21">
    <property type="entry name" value="LIPOPROTEIN YIAD-RELATED"/>
    <property type="match status" value="1"/>
</dbReference>
<feature type="domain" description="OmpA-like" evidence="6">
    <location>
        <begin position="221"/>
        <end position="336"/>
    </location>
</feature>
<protein>
    <submittedName>
        <fullName evidence="7">OmpA/MotB domain-containing protein</fullName>
    </submittedName>
</protein>
<evidence type="ECO:0000313" key="7">
    <source>
        <dbReference type="EMBL" id="BDT58016.1"/>
    </source>
</evidence>
<feature type="chain" id="PRO_5046178259" evidence="5">
    <location>
        <begin position="24"/>
        <end position="336"/>
    </location>
</feature>
<evidence type="ECO:0000259" key="6">
    <source>
        <dbReference type="PROSITE" id="PS51123"/>
    </source>
</evidence>
<comment type="subcellular location">
    <subcellularLocation>
        <location evidence="1">Cell outer membrane</location>
    </subcellularLocation>
</comment>
<gene>
    <name evidence="7" type="ORF">MasN3_15100</name>
</gene>
<evidence type="ECO:0000313" key="8">
    <source>
        <dbReference type="Proteomes" id="UP001163336"/>
    </source>
</evidence>
<reference evidence="7" key="1">
    <citation type="submission" date="2022-11" db="EMBL/GenBank/DDBJ databases">
        <title>Isolation and characterization of PLA-degrading bacterium Massilia sp. from Antarctic soil.</title>
        <authorList>
            <person name="Sato K."/>
            <person name="Gomez-Fuentes C."/>
            <person name="Ahmad S.A."/>
            <person name="Zulkharnain A."/>
        </authorList>
    </citation>
    <scope>NUCLEOTIDE SEQUENCE</scope>
    <source>
        <strain evidence="7">N-3</strain>
    </source>
</reference>
<keyword evidence="3" id="KW-0998">Cell outer membrane</keyword>
<dbReference type="InterPro" id="IPR006664">
    <property type="entry name" value="OMP_bac"/>
</dbReference>